<dbReference type="Proteomes" id="UP000308092">
    <property type="component" value="Unassembled WGS sequence"/>
</dbReference>
<evidence type="ECO:0000256" key="3">
    <source>
        <dbReference type="ARBA" id="ARBA00022989"/>
    </source>
</evidence>
<dbReference type="PANTHER" id="PTHR23502:SF60">
    <property type="entry name" value="MAJOR FACILITATOR SUPERFAMILY (MFS) PROFILE DOMAIN-CONTAINING PROTEIN-RELATED"/>
    <property type="match status" value="1"/>
</dbReference>
<keyword evidence="8" id="KW-1185">Reference proteome</keyword>
<protein>
    <recommendedName>
        <fullName evidence="6">Major facilitator superfamily (MFS) profile domain-containing protein</fullName>
    </recommendedName>
</protein>
<dbReference type="CDD" id="cd17323">
    <property type="entry name" value="MFS_Tpo1_MDR_like"/>
    <property type="match status" value="1"/>
</dbReference>
<dbReference type="InterPro" id="IPR020846">
    <property type="entry name" value="MFS_dom"/>
</dbReference>
<keyword evidence="3 5" id="KW-1133">Transmembrane helix</keyword>
<proteinExistence type="predicted"/>
<evidence type="ECO:0000256" key="1">
    <source>
        <dbReference type="ARBA" id="ARBA00004141"/>
    </source>
</evidence>
<feature type="transmembrane region" description="Helical" evidence="5">
    <location>
        <begin position="103"/>
        <end position="123"/>
    </location>
</feature>
<dbReference type="PANTHER" id="PTHR23502">
    <property type="entry name" value="MAJOR FACILITATOR SUPERFAMILY"/>
    <property type="match status" value="1"/>
</dbReference>
<keyword evidence="2 5" id="KW-0812">Transmembrane</keyword>
<evidence type="ECO:0000259" key="6">
    <source>
        <dbReference type="PROSITE" id="PS50850"/>
    </source>
</evidence>
<dbReference type="FunFam" id="1.20.1250.20:FF:000011">
    <property type="entry name" value="MFS multidrug transporter, putative"/>
    <property type="match status" value="1"/>
</dbReference>
<feature type="domain" description="Major facilitator superfamily (MFS) profile" evidence="6">
    <location>
        <begin position="37"/>
        <end position="468"/>
    </location>
</feature>
<gene>
    <name evidence="7" type="ORF">EYZ11_011648</name>
</gene>
<feature type="transmembrane region" description="Helical" evidence="5">
    <location>
        <begin position="75"/>
        <end position="96"/>
    </location>
</feature>
<dbReference type="VEuPathDB" id="FungiDB:EYZ11_011648"/>
<feature type="transmembrane region" description="Helical" evidence="5">
    <location>
        <begin position="374"/>
        <end position="398"/>
    </location>
</feature>
<evidence type="ECO:0000256" key="2">
    <source>
        <dbReference type="ARBA" id="ARBA00022692"/>
    </source>
</evidence>
<dbReference type="PROSITE" id="PS50850">
    <property type="entry name" value="MFS"/>
    <property type="match status" value="1"/>
</dbReference>
<evidence type="ECO:0000313" key="8">
    <source>
        <dbReference type="Proteomes" id="UP000308092"/>
    </source>
</evidence>
<dbReference type="EMBL" id="SOSA01000744">
    <property type="protein sequence ID" value="THC88904.1"/>
    <property type="molecule type" value="Genomic_DNA"/>
</dbReference>
<feature type="transmembrane region" description="Helical" evidence="5">
    <location>
        <begin position="439"/>
        <end position="461"/>
    </location>
</feature>
<dbReference type="GO" id="GO:0022857">
    <property type="term" value="F:transmembrane transporter activity"/>
    <property type="evidence" value="ECO:0007669"/>
    <property type="project" value="InterPro"/>
</dbReference>
<feature type="transmembrane region" description="Helical" evidence="5">
    <location>
        <begin position="267"/>
        <end position="286"/>
    </location>
</feature>
<dbReference type="GO" id="GO:0005886">
    <property type="term" value="C:plasma membrane"/>
    <property type="evidence" value="ECO:0007669"/>
    <property type="project" value="TreeGrafter"/>
</dbReference>
<evidence type="ECO:0000256" key="4">
    <source>
        <dbReference type="ARBA" id="ARBA00023136"/>
    </source>
</evidence>
<feature type="transmembrane region" description="Helical" evidence="5">
    <location>
        <begin position="410"/>
        <end position="433"/>
    </location>
</feature>
<comment type="caution">
    <text evidence="7">The sequence shown here is derived from an EMBL/GenBank/DDBJ whole genome shotgun (WGS) entry which is preliminary data.</text>
</comment>
<feature type="transmembrane region" description="Helical" evidence="5">
    <location>
        <begin position="306"/>
        <end position="326"/>
    </location>
</feature>
<dbReference type="Gene3D" id="1.20.1250.20">
    <property type="entry name" value="MFS general substrate transporter like domains"/>
    <property type="match status" value="1"/>
</dbReference>
<sequence>MEDKSDSAANGAELVSWTSAEDPEIPKNWTKIRKWRTTVSISGFVLINTLSSTIIAPALPYIADTLQVTNAAEETLLLSIFVLGFAFGPLLACPLSEIHGRRIIILLWNLLYLIFNTICGPVNSASGMLILRFLAGFFCSASQGIGTGIISDLFTREERGRAVAIYSIMPLIGPVIGPVVGGVIAQYTTWRWAFYSASLMDVLILVPSFFTLEETYEPVLLRTKKRHLNKQTGGQYYTVHDHLGQARSQVYSAALIRPLKLLGTQPIVQAMAIYNAFLYGLIYILYANFPALWMNVYHQRPSISGLNYLSLFVGSVFAAELCTRAIDHIQKSLSVKHGGLHLPEFRMPVMPPATIILAAGMFIYGWSAEFHTHWIIPNIGAAIFMGAAMTCAIAVNTYMIDTYGKYAASALAAISILRQIFGCVFPVFAPYIYSDLGYGWGSSILGFIALGIGLPTVVLLWRFGKALRKRSPYAVDSTT</sequence>
<dbReference type="AlphaFoldDB" id="A0A4V3UMW6"/>
<feature type="transmembrane region" description="Helical" evidence="5">
    <location>
        <begin position="347"/>
        <end position="368"/>
    </location>
</feature>
<evidence type="ECO:0000313" key="7">
    <source>
        <dbReference type="EMBL" id="THC88904.1"/>
    </source>
</evidence>
<feature type="transmembrane region" description="Helical" evidence="5">
    <location>
        <begin position="163"/>
        <end position="186"/>
    </location>
</feature>
<feature type="transmembrane region" description="Helical" evidence="5">
    <location>
        <begin position="129"/>
        <end position="151"/>
    </location>
</feature>
<accession>A0A4V3UMW6</accession>
<reference evidence="7 8" key="1">
    <citation type="submission" date="2019-03" db="EMBL/GenBank/DDBJ databases">
        <title>The genome sequence of a newly discovered highly antifungal drug resistant Aspergillus species, Aspergillus tanneri NIH 1004.</title>
        <authorList>
            <person name="Mounaud S."/>
            <person name="Singh I."/>
            <person name="Joardar V."/>
            <person name="Pakala S."/>
            <person name="Pakala S."/>
            <person name="Venepally P."/>
            <person name="Hoover J."/>
            <person name="Nierman W."/>
            <person name="Chung J."/>
            <person name="Losada L."/>
        </authorList>
    </citation>
    <scope>NUCLEOTIDE SEQUENCE [LARGE SCALE GENOMIC DNA]</scope>
    <source>
        <strain evidence="7 8">NIH1004</strain>
    </source>
</reference>
<dbReference type="InterPro" id="IPR036259">
    <property type="entry name" value="MFS_trans_sf"/>
</dbReference>
<name>A0A4V3UMW6_9EURO</name>
<dbReference type="STRING" id="1220188.A0A4V3UMW6"/>
<organism evidence="7 8">
    <name type="scientific">Aspergillus tanneri</name>
    <dbReference type="NCBI Taxonomy" id="1220188"/>
    <lineage>
        <taxon>Eukaryota</taxon>
        <taxon>Fungi</taxon>
        <taxon>Dikarya</taxon>
        <taxon>Ascomycota</taxon>
        <taxon>Pezizomycotina</taxon>
        <taxon>Eurotiomycetes</taxon>
        <taxon>Eurotiomycetidae</taxon>
        <taxon>Eurotiales</taxon>
        <taxon>Aspergillaceae</taxon>
        <taxon>Aspergillus</taxon>
        <taxon>Aspergillus subgen. Circumdati</taxon>
    </lineage>
</organism>
<comment type="subcellular location">
    <subcellularLocation>
        <location evidence="1">Membrane</location>
        <topology evidence="1">Multi-pass membrane protein</topology>
    </subcellularLocation>
</comment>
<keyword evidence="4 5" id="KW-0472">Membrane</keyword>
<dbReference type="InterPro" id="IPR011701">
    <property type="entry name" value="MFS"/>
</dbReference>
<dbReference type="SUPFAM" id="SSF103473">
    <property type="entry name" value="MFS general substrate transporter"/>
    <property type="match status" value="1"/>
</dbReference>
<feature type="transmembrane region" description="Helical" evidence="5">
    <location>
        <begin position="192"/>
        <end position="212"/>
    </location>
</feature>
<dbReference type="Pfam" id="PF07690">
    <property type="entry name" value="MFS_1"/>
    <property type="match status" value="1"/>
</dbReference>
<feature type="transmembrane region" description="Helical" evidence="5">
    <location>
        <begin position="41"/>
        <end position="63"/>
    </location>
</feature>
<evidence type="ECO:0000256" key="5">
    <source>
        <dbReference type="SAM" id="Phobius"/>
    </source>
</evidence>